<accession>A0A7J7KU18</accession>
<proteinExistence type="predicted"/>
<dbReference type="Proteomes" id="UP000593567">
    <property type="component" value="Unassembled WGS sequence"/>
</dbReference>
<name>A0A7J7KU18_BUGNE</name>
<sequence length="92" mass="10718">MNTRHTLLVRLLSKEENRKSLMCTYDELMKQSSESMTVTRATSRGVPPPTINAKNPLITIAFYQRQYENLNLNFLYSKSDLHLYVMMCTLVI</sequence>
<dbReference type="AlphaFoldDB" id="A0A7J7KU18"/>
<comment type="caution">
    <text evidence="1">The sequence shown here is derived from an EMBL/GenBank/DDBJ whole genome shotgun (WGS) entry which is preliminary data.</text>
</comment>
<evidence type="ECO:0000313" key="2">
    <source>
        <dbReference type="Proteomes" id="UP000593567"/>
    </source>
</evidence>
<gene>
    <name evidence="1" type="ORF">EB796_000010</name>
</gene>
<dbReference type="EMBL" id="VXIV02000005">
    <property type="protein sequence ID" value="KAF6041667.1"/>
    <property type="molecule type" value="Genomic_DNA"/>
</dbReference>
<evidence type="ECO:0000313" key="1">
    <source>
        <dbReference type="EMBL" id="KAF6041667.1"/>
    </source>
</evidence>
<organism evidence="1 2">
    <name type="scientific">Bugula neritina</name>
    <name type="common">Brown bryozoan</name>
    <name type="synonym">Sertularia neritina</name>
    <dbReference type="NCBI Taxonomy" id="10212"/>
    <lineage>
        <taxon>Eukaryota</taxon>
        <taxon>Metazoa</taxon>
        <taxon>Spiralia</taxon>
        <taxon>Lophotrochozoa</taxon>
        <taxon>Bryozoa</taxon>
        <taxon>Gymnolaemata</taxon>
        <taxon>Cheilostomatida</taxon>
        <taxon>Flustrina</taxon>
        <taxon>Buguloidea</taxon>
        <taxon>Bugulidae</taxon>
        <taxon>Bugula</taxon>
    </lineage>
</organism>
<protein>
    <submittedName>
        <fullName evidence="1">Uncharacterized protein</fullName>
    </submittedName>
</protein>
<keyword evidence="2" id="KW-1185">Reference proteome</keyword>
<reference evidence="1" key="1">
    <citation type="submission" date="2020-06" db="EMBL/GenBank/DDBJ databases">
        <title>Draft genome of Bugula neritina, a colonial animal packing powerful symbionts and potential medicines.</title>
        <authorList>
            <person name="Rayko M."/>
        </authorList>
    </citation>
    <scope>NUCLEOTIDE SEQUENCE [LARGE SCALE GENOMIC DNA]</scope>
    <source>
        <strain evidence="1">Kwan_BN1</strain>
    </source>
</reference>